<evidence type="ECO:0000256" key="5">
    <source>
        <dbReference type="ARBA" id="ARBA00023136"/>
    </source>
</evidence>
<dbReference type="PANTHER" id="PTHR34697">
    <property type="entry name" value="PHOSPHATIDYLGLYCEROL LYSYLTRANSFERASE"/>
    <property type="match status" value="1"/>
</dbReference>
<dbReference type="AlphaFoldDB" id="N0DZN1"/>
<feature type="domain" description="Lysyl-tRNA synthetase N-terminal transmembrane region" evidence="8">
    <location>
        <begin position="24"/>
        <end position="190"/>
    </location>
</feature>
<dbReference type="InterPro" id="IPR024320">
    <property type="entry name" value="LPG_synthase_C"/>
</dbReference>
<feature type="transmembrane region" description="Helical" evidence="6">
    <location>
        <begin position="118"/>
        <end position="138"/>
    </location>
</feature>
<dbReference type="Pfam" id="PF16995">
    <property type="entry name" value="tRNA-synt_2_TM"/>
    <property type="match status" value="1"/>
</dbReference>
<evidence type="ECO:0000256" key="1">
    <source>
        <dbReference type="ARBA" id="ARBA00004651"/>
    </source>
</evidence>
<dbReference type="InterPro" id="IPR051211">
    <property type="entry name" value="PG_lysyltransferase"/>
</dbReference>
<protein>
    <submittedName>
        <fullName evidence="9">Integral membrane lysyl-tRNA synthetase</fullName>
    </submittedName>
</protein>
<dbReference type="InterPro" id="IPR031553">
    <property type="entry name" value="tRNA-synt_2_TM"/>
</dbReference>
<evidence type="ECO:0000313" key="9">
    <source>
        <dbReference type="EMBL" id="CCH68891.1"/>
    </source>
</evidence>
<name>N0DZN1_9MICO</name>
<feature type="domain" description="Phosphatidylglycerol lysyltransferase C-terminal" evidence="7">
    <location>
        <begin position="255"/>
        <end position="550"/>
    </location>
</feature>
<dbReference type="STRING" id="1193181.BN10_1210032"/>
<evidence type="ECO:0000256" key="2">
    <source>
        <dbReference type="ARBA" id="ARBA00022475"/>
    </source>
</evidence>
<feature type="transmembrane region" description="Helical" evidence="6">
    <location>
        <begin position="66"/>
        <end position="86"/>
    </location>
</feature>
<keyword evidence="3 6" id="KW-0812">Transmembrane</keyword>
<evidence type="ECO:0000256" key="3">
    <source>
        <dbReference type="ARBA" id="ARBA00022692"/>
    </source>
</evidence>
<keyword evidence="9" id="KW-0030">Aminoacyl-tRNA synthetase</keyword>
<keyword evidence="9" id="KW-0436">Ligase</keyword>
<feature type="transmembrane region" description="Helical" evidence="6">
    <location>
        <begin position="213"/>
        <end position="234"/>
    </location>
</feature>
<accession>N0DZN1</accession>
<keyword evidence="2" id="KW-1003">Cell membrane</keyword>
<dbReference type="Proteomes" id="UP000013167">
    <property type="component" value="Unassembled WGS sequence"/>
</dbReference>
<evidence type="ECO:0000259" key="7">
    <source>
        <dbReference type="Pfam" id="PF09924"/>
    </source>
</evidence>
<reference evidence="9 10" key="1">
    <citation type="journal article" date="2013" name="ISME J.">
        <title>A metabolic model for members of the genus Tetrasphaera involved in enhanced biological phosphorus removal.</title>
        <authorList>
            <person name="Kristiansen R."/>
            <person name="Nguyen H.T.T."/>
            <person name="Saunders A.M."/>
            <person name="Nielsen J.L."/>
            <person name="Wimmer R."/>
            <person name="Le V.Q."/>
            <person name="McIlroy S.J."/>
            <person name="Petrovski S."/>
            <person name="Seviour R.J."/>
            <person name="Calteau A."/>
            <person name="Nielsen K.L."/>
            <person name="Nielsen P.H."/>
        </authorList>
    </citation>
    <scope>NUCLEOTIDE SEQUENCE [LARGE SCALE GENOMIC DNA]</scope>
    <source>
        <strain evidence="9 10">Lp2</strain>
    </source>
</reference>
<evidence type="ECO:0000259" key="8">
    <source>
        <dbReference type="Pfam" id="PF16995"/>
    </source>
</evidence>
<keyword evidence="5 6" id="KW-0472">Membrane</keyword>
<feature type="transmembrane region" description="Helical" evidence="6">
    <location>
        <begin position="29"/>
        <end position="46"/>
    </location>
</feature>
<dbReference type="EMBL" id="CAIZ01000026">
    <property type="protein sequence ID" value="CCH68891.1"/>
    <property type="molecule type" value="Genomic_DNA"/>
</dbReference>
<dbReference type="GO" id="GO:0004812">
    <property type="term" value="F:aminoacyl-tRNA ligase activity"/>
    <property type="evidence" value="ECO:0007669"/>
    <property type="project" value="UniProtKB-KW"/>
</dbReference>
<dbReference type="GO" id="GO:0016755">
    <property type="term" value="F:aminoacyltransferase activity"/>
    <property type="evidence" value="ECO:0007669"/>
    <property type="project" value="TreeGrafter"/>
</dbReference>
<gene>
    <name evidence="9" type="ORF">BN10_1210032</name>
</gene>
<comment type="caution">
    <text evidence="9">The sequence shown here is derived from an EMBL/GenBank/DDBJ whole genome shotgun (WGS) entry which is preliminary data.</text>
</comment>
<dbReference type="HOGENOM" id="CLU_008255_7_3_11"/>
<comment type="subcellular location">
    <subcellularLocation>
        <location evidence="1">Cell membrane</location>
        <topology evidence="1">Multi-pass membrane protein</topology>
    </subcellularLocation>
</comment>
<organism evidence="9 10">
    <name type="scientific">Phycicoccus elongatus Lp2</name>
    <dbReference type="NCBI Taxonomy" id="1193181"/>
    <lineage>
        <taxon>Bacteria</taxon>
        <taxon>Bacillati</taxon>
        <taxon>Actinomycetota</taxon>
        <taxon>Actinomycetes</taxon>
        <taxon>Micrococcales</taxon>
        <taxon>Intrasporangiaceae</taxon>
        <taxon>Phycicoccus</taxon>
    </lineage>
</organism>
<feature type="transmembrane region" description="Helical" evidence="6">
    <location>
        <begin position="150"/>
        <end position="169"/>
    </location>
</feature>
<sequence length="583" mass="64112">MAAPPPREPGPSEGTIGRFLSPSKVPGRIGNLLYLAALANIAAAIVRPWRNRMPEVATYLPGAVEGYVVAFAILSGLFLLLVARAVKRGKARGWWAAIILLSLLLVFDVAEGELPRRPIATTLTVLALALLLVFRRQFAAASDPTTRWRALWVFLGLLVSSLLAGAAFVRVESRHLFEVRNLGWTDALIAAATGMLGQDLNDLAVTPTPRLQVISNVLIVLGLVTVLVPVWLFLRSPRQVGTIDADDDRRMRLLLAAHPDSLGYFNTRQDKDFVCSESGKSGIGYRVVSGVILASGDPLGDPEAWPGAIAAFLELADSHGWTPGVLGCSELGGTIWVRETGFQALEIGDEAIVDSTEFSLDGREMRNVRQMVNRIRRQGYETEMLRVRDTPVEWRAKALADASAWRVGGTERGFSMATSRVFDAERDPDAIVIVATREGIVEGMLQFAPWGHDGMSLDLMRRNPAADPGINELLIVDALSKAPGLGVRRVSLNFAMFRSTFERGEKLGAGPILKAWRRLLQVGNRWFQLESLYRFNAKFRPVWYPRFVIYPRAVDIVRVGLAAGRAEAFIVFPRLTLPFRGGR</sequence>
<feature type="transmembrane region" description="Helical" evidence="6">
    <location>
        <begin position="93"/>
        <end position="112"/>
    </location>
</feature>
<evidence type="ECO:0000256" key="4">
    <source>
        <dbReference type="ARBA" id="ARBA00022989"/>
    </source>
</evidence>
<dbReference type="Pfam" id="PF09924">
    <property type="entry name" value="LPG_synthase_C"/>
    <property type="match status" value="1"/>
</dbReference>
<dbReference type="eggNOG" id="COG2898">
    <property type="taxonomic scope" value="Bacteria"/>
</dbReference>
<keyword evidence="4 6" id="KW-1133">Transmembrane helix</keyword>
<dbReference type="GO" id="GO:0005886">
    <property type="term" value="C:plasma membrane"/>
    <property type="evidence" value="ECO:0007669"/>
    <property type="project" value="UniProtKB-SubCell"/>
</dbReference>
<keyword evidence="10" id="KW-1185">Reference proteome</keyword>
<proteinExistence type="predicted"/>
<evidence type="ECO:0000313" key="10">
    <source>
        <dbReference type="Proteomes" id="UP000013167"/>
    </source>
</evidence>
<evidence type="ECO:0000256" key="6">
    <source>
        <dbReference type="SAM" id="Phobius"/>
    </source>
</evidence>
<dbReference type="GO" id="GO:0055091">
    <property type="term" value="P:phospholipid homeostasis"/>
    <property type="evidence" value="ECO:0007669"/>
    <property type="project" value="TreeGrafter"/>
</dbReference>
<dbReference type="PANTHER" id="PTHR34697:SF2">
    <property type="entry name" value="PHOSPHATIDYLGLYCEROL LYSYLTRANSFERASE"/>
    <property type="match status" value="1"/>
</dbReference>